<dbReference type="AlphaFoldDB" id="A0A177EEP2"/>
<protein>
    <submittedName>
        <fullName evidence="2">Uncharacterized protein</fullName>
    </submittedName>
</protein>
<reference evidence="2 3" key="1">
    <citation type="submission" date="2016-02" db="EMBL/GenBank/DDBJ databases">
        <title>Discovery of a natural microsporidian pathogen with a broad tissue tropism in Caenorhabditis elegans.</title>
        <authorList>
            <person name="Luallen R.J."/>
            <person name="Reinke A.W."/>
            <person name="Tong L."/>
            <person name="Botts M.R."/>
            <person name="Felix M.-A."/>
            <person name="Troemel E.R."/>
        </authorList>
    </citation>
    <scope>NUCLEOTIDE SEQUENCE [LARGE SCALE GENOMIC DNA]</scope>
    <source>
        <strain evidence="2 3">JUm2807</strain>
    </source>
</reference>
<keyword evidence="3" id="KW-1185">Reference proteome</keyword>
<name>A0A177EEP2_9MICR</name>
<accession>A0A177EEP2</accession>
<dbReference type="EMBL" id="LTDL01000031">
    <property type="protein sequence ID" value="OAG30427.1"/>
    <property type="molecule type" value="Genomic_DNA"/>
</dbReference>
<feature type="chain" id="PRO_5008060309" evidence="1">
    <location>
        <begin position="30"/>
        <end position="161"/>
    </location>
</feature>
<proteinExistence type="predicted"/>
<organism evidence="2 3">
    <name type="scientific">Nematocida displodere</name>
    <dbReference type="NCBI Taxonomy" id="1805483"/>
    <lineage>
        <taxon>Eukaryota</taxon>
        <taxon>Fungi</taxon>
        <taxon>Fungi incertae sedis</taxon>
        <taxon>Microsporidia</taxon>
        <taxon>Nematocida</taxon>
    </lineage>
</organism>
<dbReference type="RefSeq" id="XP_067544687.1">
    <property type="nucleotide sequence ID" value="XM_067689648.1"/>
</dbReference>
<dbReference type="VEuPathDB" id="MicrosporidiaDB:NEDG_02230"/>
<evidence type="ECO:0000256" key="1">
    <source>
        <dbReference type="SAM" id="SignalP"/>
    </source>
</evidence>
<dbReference type="GeneID" id="93648580"/>
<evidence type="ECO:0000313" key="2">
    <source>
        <dbReference type="EMBL" id="OAG30427.1"/>
    </source>
</evidence>
<gene>
    <name evidence="2" type="ORF">NEDG_02230</name>
</gene>
<sequence>MALSTRAPNQLLLLAMAFFLGGKLNYVEGHTESSPQPSTLNSMPDREINPTIYNLEDLYTIVKFLSNSNPALEWLLDCQHARTIETHLSSVPCFKINIDKYMCNNTNQPILNFLGIPLQKIHIHNSGPTLPNSGMETTTSKLITLLVSISTLNTKNLNLPT</sequence>
<dbReference type="Proteomes" id="UP000185944">
    <property type="component" value="Unassembled WGS sequence"/>
</dbReference>
<feature type="signal peptide" evidence="1">
    <location>
        <begin position="1"/>
        <end position="29"/>
    </location>
</feature>
<comment type="caution">
    <text evidence="2">The sequence shown here is derived from an EMBL/GenBank/DDBJ whole genome shotgun (WGS) entry which is preliminary data.</text>
</comment>
<keyword evidence="1" id="KW-0732">Signal</keyword>
<evidence type="ECO:0000313" key="3">
    <source>
        <dbReference type="Proteomes" id="UP000185944"/>
    </source>
</evidence>